<evidence type="ECO:0000259" key="3">
    <source>
        <dbReference type="PROSITE" id="PS50110"/>
    </source>
</evidence>
<keyword evidence="1" id="KW-0597">Phosphoprotein</keyword>
<dbReference type="SUPFAM" id="SSF52540">
    <property type="entry name" value="P-loop containing nucleoside triphosphate hydrolases"/>
    <property type="match status" value="1"/>
</dbReference>
<dbReference type="InterPro" id="IPR011646">
    <property type="entry name" value="KAP_P-loop"/>
</dbReference>
<dbReference type="Gene3D" id="3.40.50.300">
    <property type="entry name" value="P-loop containing nucleotide triphosphate hydrolases"/>
    <property type="match status" value="1"/>
</dbReference>
<reference evidence="5" key="1">
    <citation type="submission" date="2023-07" db="EMBL/GenBank/DDBJ databases">
        <title>30 novel species of actinomycetes from the DSMZ collection.</title>
        <authorList>
            <person name="Nouioui I."/>
        </authorList>
    </citation>
    <scope>NUCLEOTIDE SEQUENCE [LARGE SCALE GENOMIC DNA]</scope>
    <source>
        <strain evidence="5">DSM 44915</strain>
    </source>
</reference>
<dbReference type="PANTHER" id="PTHR22674:SF6">
    <property type="entry name" value="NTPASE KAP FAMILY P-LOOP DOMAIN-CONTAINING PROTEIN 1"/>
    <property type="match status" value="1"/>
</dbReference>
<feature type="region of interest" description="Disordered" evidence="2">
    <location>
        <begin position="444"/>
        <end position="466"/>
    </location>
</feature>
<dbReference type="Proteomes" id="UP001183410">
    <property type="component" value="Unassembled WGS sequence"/>
</dbReference>
<keyword evidence="5" id="KW-1185">Reference proteome</keyword>
<dbReference type="PROSITE" id="PS50110">
    <property type="entry name" value="RESPONSE_REGULATORY"/>
    <property type="match status" value="1"/>
</dbReference>
<evidence type="ECO:0000313" key="4">
    <source>
        <dbReference type="EMBL" id="MDT0270193.1"/>
    </source>
</evidence>
<dbReference type="InterPro" id="IPR001789">
    <property type="entry name" value="Sig_transdc_resp-reg_receiver"/>
</dbReference>
<evidence type="ECO:0000256" key="2">
    <source>
        <dbReference type="SAM" id="MobiDB-lite"/>
    </source>
</evidence>
<protein>
    <submittedName>
        <fullName evidence="4">P-loop NTPase fold protein</fullName>
    </submittedName>
</protein>
<feature type="domain" description="Response regulatory" evidence="3">
    <location>
        <begin position="475"/>
        <end position="592"/>
    </location>
</feature>
<organism evidence="4 5">
    <name type="scientific">Streptomyces chisholmiae</name>
    <dbReference type="NCBI Taxonomy" id="3075540"/>
    <lineage>
        <taxon>Bacteria</taxon>
        <taxon>Bacillati</taxon>
        <taxon>Actinomycetota</taxon>
        <taxon>Actinomycetes</taxon>
        <taxon>Kitasatosporales</taxon>
        <taxon>Streptomycetaceae</taxon>
        <taxon>Streptomyces</taxon>
    </lineage>
</organism>
<dbReference type="InterPro" id="IPR011006">
    <property type="entry name" value="CheY-like_superfamily"/>
</dbReference>
<evidence type="ECO:0000256" key="1">
    <source>
        <dbReference type="PROSITE-ProRule" id="PRU00169"/>
    </source>
</evidence>
<evidence type="ECO:0000313" key="5">
    <source>
        <dbReference type="Proteomes" id="UP001183410"/>
    </source>
</evidence>
<dbReference type="Gene3D" id="3.40.50.2300">
    <property type="match status" value="1"/>
</dbReference>
<dbReference type="PANTHER" id="PTHR22674">
    <property type="entry name" value="NTPASE, KAP FAMILY P-LOOP DOMAIN-CONTAINING 1"/>
    <property type="match status" value="1"/>
</dbReference>
<feature type="modified residue" description="4-aspartylphosphate" evidence="1">
    <location>
        <position position="524"/>
    </location>
</feature>
<gene>
    <name evidence="4" type="ORF">RM844_28375</name>
</gene>
<name>A0ABU2JZK4_9ACTN</name>
<dbReference type="InterPro" id="IPR052754">
    <property type="entry name" value="NTPase_KAP_P-loop"/>
</dbReference>
<dbReference type="CDD" id="cd00156">
    <property type="entry name" value="REC"/>
    <property type="match status" value="1"/>
</dbReference>
<proteinExistence type="predicted"/>
<comment type="caution">
    <text evidence="4">The sequence shown here is derived from an EMBL/GenBank/DDBJ whole genome shotgun (WGS) entry which is preliminary data.</text>
</comment>
<dbReference type="SUPFAM" id="SSF52172">
    <property type="entry name" value="CheY-like"/>
    <property type="match status" value="1"/>
</dbReference>
<dbReference type="EMBL" id="JAVREO010000024">
    <property type="protein sequence ID" value="MDT0270193.1"/>
    <property type="molecule type" value="Genomic_DNA"/>
</dbReference>
<accession>A0ABU2JZK4</accession>
<dbReference type="Pfam" id="PF07693">
    <property type="entry name" value="KAP_NTPase"/>
    <property type="match status" value="1"/>
</dbReference>
<dbReference type="RefSeq" id="WP_311670272.1">
    <property type="nucleotide sequence ID" value="NZ_JAVREO010000024.1"/>
</dbReference>
<sequence length="595" mass="65322">MAERDSERFTLLSDEPVATAEADLLGAGRAAKRLAALLVASREATPLTLTVDGGWGTGKSSLMRLVDAELTRSPDVHTVWYNAWTATGTDALEGIIKSVLTRFDRRALRRALAKFTEHRALVRVLRSLALLAAGPLGVAGLADALWRSLSATPESRNEMRDAIRELATEWAEATPLAPRRLLVVFIDDLDRCSAETVLAIGEAVKVYLDVPGLAFVIGCDRSALTPGGMLRDLTPAGSAFMDKILQTSYRIPGPGDADIEEFVSVCAHQSGIRSLLDADLAALLAERSGRNPRSIKKLVNGFVLEMTLNPLWRDFQPRIVDAVVRVLLLQDLYPDFYRMLVRPGASHGDVVAEFRAYRQVRRVLRQLPDDDAGPVEVADFFTRHEMRPPSEEAPDTWADSLVELESLLPADFPALAADRGFTSLIEDLMELPHADKLIRQLRQQPPARNPPPTAYPHLAADPSEAEASELLRPTRILWVDDSPENIEFEAEQLRWSGAQVTVVRSRSEAERQLRAETPALLISDVTRGPDQQAGFTDVAYLRANGGYSGPVIFYTSRVTPARKDRAGQLGALGITDAPAQLHRLVRQATHLPSTP</sequence>
<dbReference type="InterPro" id="IPR027417">
    <property type="entry name" value="P-loop_NTPase"/>
</dbReference>
<dbReference type="SMART" id="SM00448">
    <property type="entry name" value="REC"/>
    <property type="match status" value="1"/>
</dbReference>